<accession>A0A1I2N1G1</accession>
<evidence type="ECO:0000313" key="11">
    <source>
        <dbReference type="EMBL" id="SFF95231.1"/>
    </source>
</evidence>
<evidence type="ECO:0000256" key="1">
    <source>
        <dbReference type="ARBA" id="ARBA00004162"/>
    </source>
</evidence>
<dbReference type="InterPro" id="IPR006665">
    <property type="entry name" value="OmpA-like"/>
</dbReference>
<dbReference type="OrthoDB" id="9815217at2"/>
<dbReference type="CDD" id="cd07185">
    <property type="entry name" value="OmpA_C-like"/>
    <property type="match status" value="1"/>
</dbReference>
<keyword evidence="3" id="KW-1003">Cell membrane</keyword>
<keyword evidence="6 7" id="KW-0472">Membrane</keyword>
<keyword evidence="12" id="KW-1185">Reference proteome</keyword>
<reference evidence="12" key="1">
    <citation type="submission" date="2016-10" db="EMBL/GenBank/DDBJ databases">
        <authorList>
            <person name="Varghese N."/>
            <person name="Submissions S."/>
        </authorList>
    </citation>
    <scope>NUCLEOTIDE SEQUENCE [LARGE SCALE GENOMIC DNA]</scope>
    <source>
        <strain evidence="12">DSM 17038</strain>
    </source>
</reference>
<keyword evidence="4 9" id="KW-0812">Transmembrane</keyword>
<feature type="region of interest" description="Disordered" evidence="8">
    <location>
        <begin position="239"/>
        <end position="271"/>
    </location>
</feature>
<evidence type="ECO:0000256" key="7">
    <source>
        <dbReference type="PROSITE-ProRule" id="PRU00473"/>
    </source>
</evidence>
<dbReference type="EMBL" id="FOOX01000001">
    <property type="protein sequence ID" value="SFF95231.1"/>
    <property type="molecule type" value="Genomic_DNA"/>
</dbReference>
<dbReference type="PROSITE" id="PS51123">
    <property type="entry name" value="OMPA_2"/>
    <property type="match status" value="1"/>
</dbReference>
<feature type="transmembrane region" description="Helical" evidence="9">
    <location>
        <begin position="20"/>
        <end position="37"/>
    </location>
</feature>
<evidence type="ECO:0000256" key="6">
    <source>
        <dbReference type="ARBA" id="ARBA00023136"/>
    </source>
</evidence>
<dbReference type="PANTHER" id="PTHR30329:SF21">
    <property type="entry name" value="LIPOPROTEIN YIAD-RELATED"/>
    <property type="match status" value="1"/>
</dbReference>
<evidence type="ECO:0000256" key="4">
    <source>
        <dbReference type="ARBA" id="ARBA00022692"/>
    </source>
</evidence>
<feature type="domain" description="OmpA-like" evidence="10">
    <location>
        <begin position="114"/>
        <end position="235"/>
    </location>
</feature>
<dbReference type="Gene3D" id="3.30.1330.60">
    <property type="entry name" value="OmpA-like domain"/>
    <property type="match status" value="1"/>
</dbReference>
<evidence type="ECO:0000259" key="10">
    <source>
        <dbReference type="PROSITE" id="PS51123"/>
    </source>
</evidence>
<evidence type="ECO:0000256" key="5">
    <source>
        <dbReference type="ARBA" id="ARBA00022989"/>
    </source>
</evidence>
<comment type="similarity">
    <text evidence="2">Belongs to the MotB family.</text>
</comment>
<evidence type="ECO:0000256" key="2">
    <source>
        <dbReference type="ARBA" id="ARBA00008914"/>
    </source>
</evidence>
<dbReference type="Pfam" id="PF00691">
    <property type="entry name" value="OmpA"/>
    <property type="match status" value="1"/>
</dbReference>
<gene>
    <name evidence="11" type="ORF">SAMN05660649_00171</name>
</gene>
<comment type="subcellular location">
    <subcellularLocation>
        <location evidence="1">Cell membrane</location>
        <topology evidence="1">Single-pass membrane protein</topology>
    </subcellularLocation>
</comment>
<keyword evidence="5 9" id="KW-1133">Transmembrane helix</keyword>
<dbReference type="AlphaFoldDB" id="A0A1I2N1G1"/>
<dbReference type="GO" id="GO:0005886">
    <property type="term" value="C:plasma membrane"/>
    <property type="evidence" value="ECO:0007669"/>
    <property type="project" value="UniProtKB-SubCell"/>
</dbReference>
<dbReference type="Pfam" id="PF13677">
    <property type="entry name" value="MotB_plug"/>
    <property type="match status" value="1"/>
</dbReference>
<dbReference type="InterPro" id="IPR050330">
    <property type="entry name" value="Bact_OuterMem_StrucFunc"/>
</dbReference>
<evidence type="ECO:0000256" key="8">
    <source>
        <dbReference type="SAM" id="MobiDB-lite"/>
    </source>
</evidence>
<name>A0A1I2N1G1_9FIRM</name>
<evidence type="ECO:0000313" key="12">
    <source>
        <dbReference type="Proteomes" id="UP000199337"/>
    </source>
</evidence>
<evidence type="ECO:0000256" key="3">
    <source>
        <dbReference type="ARBA" id="ARBA00022475"/>
    </source>
</evidence>
<dbReference type="PANTHER" id="PTHR30329">
    <property type="entry name" value="STATOR ELEMENT OF FLAGELLAR MOTOR COMPLEX"/>
    <property type="match status" value="1"/>
</dbReference>
<dbReference type="RefSeq" id="WP_092467765.1">
    <property type="nucleotide sequence ID" value="NZ_FOOX01000001.1"/>
</dbReference>
<organism evidence="11 12">
    <name type="scientific">Desulfotruncus arcticus DSM 17038</name>
    <dbReference type="NCBI Taxonomy" id="1121424"/>
    <lineage>
        <taxon>Bacteria</taxon>
        <taxon>Bacillati</taxon>
        <taxon>Bacillota</taxon>
        <taxon>Clostridia</taxon>
        <taxon>Eubacteriales</taxon>
        <taxon>Desulfallaceae</taxon>
        <taxon>Desulfotruncus</taxon>
    </lineage>
</organism>
<protein>
    <submittedName>
        <fullName evidence="11">Chemotaxis protein MotB</fullName>
    </submittedName>
</protein>
<dbReference type="Proteomes" id="UP000199337">
    <property type="component" value="Unassembled WGS sequence"/>
</dbReference>
<proteinExistence type="inferred from homology"/>
<feature type="compositionally biased region" description="Polar residues" evidence="8">
    <location>
        <begin position="255"/>
        <end position="271"/>
    </location>
</feature>
<evidence type="ECO:0000256" key="9">
    <source>
        <dbReference type="SAM" id="Phobius"/>
    </source>
</evidence>
<dbReference type="STRING" id="341036.SAMN05660649_00171"/>
<dbReference type="InterPro" id="IPR036737">
    <property type="entry name" value="OmpA-like_sf"/>
</dbReference>
<dbReference type="InterPro" id="IPR025713">
    <property type="entry name" value="MotB-like_N_dom"/>
</dbReference>
<dbReference type="SUPFAM" id="SSF103088">
    <property type="entry name" value="OmpA-like"/>
    <property type="match status" value="1"/>
</dbReference>
<sequence length="271" mass="30270">MQRRRSRQSKNNHERWLITYSDMITLLLIFFIVMYSLSKVDVARFKTLAESLAAVFGAGGMVMDSPGPAIIPGNVSSQVQDEIEKTQLNQLKNKLENYIQENGLTAKVSVTTEERGIVLSFQDDVLFELGSEQLTPQAETILDKVAPILIDTPNYIRVEGHTDNLPIRTSKFPSNWELSSARATNVVRELITTHNFSPQKLSVAAYGEYRPRVPNTSDENRQLNRRVNLVILRSKFAGAEPQSTGKVSVPGAESTAPNTQEPEVRSQNNNP</sequence>